<keyword evidence="2" id="KW-1185">Reference proteome</keyword>
<sequence length="61" mass="7500">MKTRKSFFIFVVLFLMVARCSNEIANEEQRIEVQKRIDDENDYKVIFGTYRIYSWIKEKKM</sequence>
<reference evidence="1 2" key="1">
    <citation type="submission" date="2024-01" db="EMBL/GenBank/DDBJ databases">
        <title>Seven novel Bacillus-like species.</title>
        <authorList>
            <person name="Liu G."/>
        </authorList>
    </citation>
    <scope>NUCLEOTIDE SEQUENCE [LARGE SCALE GENOMIC DNA]</scope>
    <source>
        <strain evidence="1 2">FJAT-51614</strain>
    </source>
</reference>
<evidence type="ECO:0008006" key="3">
    <source>
        <dbReference type="Google" id="ProtNLM"/>
    </source>
</evidence>
<evidence type="ECO:0000313" key="1">
    <source>
        <dbReference type="EMBL" id="MEI4771883.1"/>
    </source>
</evidence>
<dbReference type="EMBL" id="JBAWSY010000031">
    <property type="protein sequence ID" value="MEI4771883.1"/>
    <property type="molecule type" value="Genomic_DNA"/>
</dbReference>
<organism evidence="1 2">
    <name type="scientific">Psychrobacillus mangrovi</name>
    <dbReference type="NCBI Taxonomy" id="3117745"/>
    <lineage>
        <taxon>Bacteria</taxon>
        <taxon>Bacillati</taxon>
        <taxon>Bacillota</taxon>
        <taxon>Bacilli</taxon>
        <taxon>Bacillales</taxon>
        <taxon>Bacillaceae</taxon>
        <taxon>Psychrobacillus</taxon>
    </lineage>
</organism>
<proteinExistence type="predicted"/>
<accession>A0ABU8FA53</accession>
<protein>
    <recommendedName>
        <fullName evidence="3">Lipoprotein</fullName>
    </recommendedName>
</protein>
<name>A0ABU8FA53_9BACI</name>
<dbReference type="RefSeq" id="WP_336499430.1">
    <property type="nucleotide sequence ID" value="NZ_JBAWSY010000031.1"/>
</dbReference>
<dbReference type="Proteomes" id="UP001364890">
    <property type="component" value="Unassembled WGS sequence"/>
</dbReference>
<comment type="caution">
    <text evidence="1">The sequence shown here is derived from an EMBL/GenBank/DDBJ whole genome shotgun (WGS) entry which is preliminary data.</text>
</comment>
<evidence type="ECO:0000313" key="2">
    <source>
        <dbReference type="Proteomes" id="UP001364890"/>
    </source>
</evidence>
<gene>
    <name evidence="1" type="ORF">WAX74_19980</name>
</gene>